<organism evidence="1 2">
    <name type="scientific">Spizella passerina</name>
    <name type="common">Chipping sparrow</name>
    <dbReference type="NCBI Taxonomy" id="40210"/>
    <lineage>
        <taxon>Eukaryota</taxon>
        <taxon>Metazoa</taxon>
        <taxon>Chordata</taxon>
        <taxon>Craniata</taxon>
        <taxon>Vertebrata</taxon>
        <taxon>Euteleostomi</taxon>
        <taxon>Archelosauria</taxon>
        <taxon>Archosauria</taxon>
        <taxon>Dinosauria</taxon>
        <taxon>Saurischia</taxon>
        <taxon>Theropoda</taxon>
        <taxon>Coelurosauria</taxon>
        <taxon>Aves</taxon>
        <taxon>Neognathae</taxon>
        <taxon>Neoaves</taxon>
        <taxon>Telluraves</taxon>
        <taxon>Australaves</taxon>
        <taxon>Passeriformes</taxon>
        <taxon>Passerellidae</taxon>
        <taxon>Spizella</taxon>
    </lineage>
</organism>
<dbReference type="Gene3D" id="1.20.810.10">
    <property type="entry name" value="Cytochrome Bc1 Complex, Chain C"/>
    <property type="match status" value="1"/>
</dbReference>
<dbReference type="GO" id="GO:0009055">
    <property type="term" value="F:electron transfer activity"/>
    <property type="evidence" value="ECO:0007669"/>
    <property type="project" value="InterPro"/>
</dbReference>
<reference evidence="1" key="1">
    <citation type="submission" date="2020-02" db="EMBL/GenBank/DDBJ databases">
        <title>Bird 10,000 Genomes (B10K) Project - Family phase.</title>
        <authorList>
            <person name="Zhang G."/>
        </authorList>
    </citation>
    <scope>NUCLEOTIDE SEQUENCE</scope>
    <source>
        <strain evidence="1">B10K-DU-023-52</strain>
        <tissue evidence="1">Mixed tissue sample</tissue>
    </source>
</reference>
<accession>A0A852JSM3</accession>
<sequence length="53" mass="5949">TFLHPTFLHVSGSNSPQGIVPKCGRIPFRPFFSVKDILVFILTFLLLQTLPAH</sequence>
<dbReference type="SUPFAM" id="SSF81648">
    <property type="entry name" value="a domain/subunit of cytochrome bc1 complex (Ubiquinol-cytochrome c reductase)"/>
    <property type="match status" value="1"/>
</dbReference>
<feature type="non-terminal residue" evidence="1">
    <location>
        <position position="1"/>
    </location>
</feature>
<dbReference type="GO" id="GO:0016020">
    <property type="term" value="C:membrane"/>
    <property type="evidence" value="ECO:0007669"/>
    <property type="project" value="InterPro"/>
</dbReference>
<keyword evidence="2" id="KW-1185">Reference proteome</keyword>
<dbReference type="GO" id="GO:0016491">
    <property type="term" value="F:oxidoreductase activity"/>
    <property type="evidence" value="ECO:0007669"/>
    <property type="project" value="InterPro"/>
</dbReference>
<dbReference type="OrthoDB" id="244at2759"/>
<dbReference type="InterPro" id="IPR027387">
    <property type="entry name" value="Cytb/b6-like_sf"/>
</dbReference>
<proteinExistence type="predicted"/>
<dbReference type="InterPro" id="IPR036150">
    <property type="entry name" value="Cyt_b/b6_C_sf"/>
</dbReference>
<dbReference type="EMBL" id="WBNQ01050492">
    <property type="protein sequence ID" value="NXX68462.1"/>
    <property type="molecule type" value="Genomic_DNA"/>
</dbReference>
<feature type="non-terminal residue" evidence="1">
    <location>
        <position position="53"/>
    </location>
</feature>
<evidence type="ECO:0000313" key="2">
    <source>
        <dbReference type="Proteomes" id="UP000618746"/>
    </source>
</evidence>
<protein>
    <submittedName>
        <fullName evidence="1">CYB protein</fullName>
    </submittedName>
</protein>
<name>A0A852JSM3_SPIPA</name>
<evidence type="ECO:0000313" key="1">
    <source>
        <dbReference type="EMBL" id="NXX68462.1"/>
    </source>
</evidence>
<comment type="caution">
    <text evidence="1">The sequence shown here is derived from an EMBL/GenBank/DDBJ whole genome shotgun (WGS) entry which is preliminary data.</text>
</comment>
<dbReference type="Proteomes" id="UP000618746">
    <property type="component" value="Unassembled WGS sequence"/>
</dbReference>
<gene>
    <name evidence="1" type="primary">Mtcyb_1</name>
    <name evidence="1" type="ORF">SPIPAS_R03466</name>
</gene>
<dbReference type="AlphaFoldDB" id="A0A852JSM3"/>